<dbReference type="AlphaFoldDB" id="A0A176WHD2"/>
<dbReference type="SUPFAM" id="SSF53756">
    <property type="entry name" value="UDP-Glycosyltransferase/glycogen phosphorylase"/>
    <property type="match status" value="1"/>
</dbReference>
<gene>
    <name evidence="1" type="ORF">AXG93_2772s1230</name>
</gene>
<organism evidence="1 2">
    <name type="scientific">Marchantia polymorpha subsp. ruderalis</name>
    <dbReference type="NCBI Taxonomy" id="1480154"/>
    <lineage>
        <taxon>Eukaryota</taxon>
        <taxon>Viridiplantae</taxon>
        <taxon>Streptophyta</taxon>
        <taxon>Embryophyta</taxon>
        <taxon>Marchantiophyta</taxon>
        <taxon>Marchantiopsida</taxon>
        <taxon>Marchantiidae</taxon>
        <taxon>Marchantiales</taxon>
        <taxon>Marchantiaceae</taxon>
        <taxon>Marchantia</taxon>
    </lineage>
</organism>
<dbReference type="EMBL" id="LVLJ01000913">
    <property type="protein sequence ID" value="OAE32013.1"/>
    <property type="molecule type" value="Genomic_DNA"/>
</dbReference>
<keyword evidence="2" id="KW-1185">Reference proteome</keyword>
<evidence type="ECO:0000313" key="1">
    <source>
        <dbReference type="EMBL" id="OAE32013.1"/>
    </source>
</evidence>
<dbReference type="Proteomes" id="UP000077202">
    <property type="component" value="Unassembled WGS sequence"/>
</dbReference>
<reference evidence="1" key="1">
    <citation type="submission" date="2016-03" db="EMBL/GenBank/DDBJ databases">
        <title>Mechanisms controlling the formation of the plant cell surface in tip-growing cells are functionally conserved among land plants.</title>
        <authorList>
            <person name="Honkanen S."/>
            <person name="Jones V.A."/>
            <person name="Morieri G."/>
            <person name="Champion C."/>
            <person name="Hetherington A.J."/>
            <person name="Kelly S."/>
            <person name="Saint-Marcoux D."/>
            <person name="Proust H."/>
            <person name="Prescott H."/>
            <person name="Dolan L."/>
        </authorList>
    </citation>
    <scope>NUCLEOTIDE SEQUENCE [LARGE SCALE GENOMIC DNA]</scope>
    <source>
        <tissue evidence="1">Whole gametophyte</tissue>
    </source>
</reference>
<accession>A0A176WHD2</accession>
<sequence>METGLYTVTPPTIAPNSTTGVRLTNSQSPELLTVGPVFCLGSDAENQESLTGTTNHAEKSGLAHIARLIRSVHLNRCLSFLKTITSCVQVLTWPQAAEQHLNARIGATDSRNGICHTYFVDVLRMAVIISEKRGDATQQHIAPQILGRPLQGEDSLIAIDRFNRDHTLRMNAQHLKTKAEEAVAAGGSSYQAVHRLAERRPKAEA</sequence>
<dbReference type="Gene3D" id="3.40.50.2000">
    <property type="entry name" value="Glycogen Phosphorylase B"/>
    <property type="match status" value="2"/>
</dbReference>
<comment type="caution">
    <text evidence="1">The sequence shown here is derived from an EMBL/GenBank/DDBJ whole genome shotgun (WGS) entry which is preliminary data.</text>
</comment>
<proteinExistence type="predicted"/>
<evidence type="ECO:0000313" key="2">
    <source>
        <dbReference type="Proteomes" id="UP000077202"/>
    </source>
</evidence>
<protein>
    <submittedName>
        <fullName evidence="1">Uncharacterized protein</fullName>
    </submittedName>
</protein>
<name>A0A176WHD2_MARPO</name>